<evidence type="ECO:0000256" key="8">
    <source>
        <dbReference type="ARBA" id="ARBA00022475"/>
    </source>
</evidence>
<dbReference type="PROSITE" id="PS51101">
    <property type="entry name" value="PTS_EIIB_TYPE_4"/>
    <property type="match status" value="1"/>
</dbReference>
<evidence type="ECO:0000256" key="12">
    <source>
        <dbReference type="ARBA" id="ARBA00022679"/>
    </source>
</evidence>
<dbReference type="InterPro" id="IPR004701">
    <property type="entry name" value="PTS_EIIA_man-typ"/>
</dbReference>
<feature type="active site" description="Tele-phosphohistidine intermediate; for EIIA activity" evidence="19">
    <location>
        <position position="10"/>
    </location>
</feature>
<dbReference type="GO" id="GO:0008982">
    <property type="term" value="F:protein-N(PI)-phosphohistidine-sugar phosphotransferase activity"/>
    <property type="evidence" value="ECO:0007669"/>
    <property type="project" value="InterPro"/>
</dbReference>
<feature type="domain" description="PTS EIIB type-4" evidence="23">
    <location>
        <begin position="174"/>
        <end position="338"/>
    </location>
</feature>
<feature type="modified residue" description="Phosphohistidine; by HPr" evidence="20">
    <location>
        <position position="10"/>
    </location>
</feature>
<dbReference type="SUPFAM" id="SSF52728">
    <property type="entry name" value="PTS IIb component"/>
    <property type="match status" value="1"/>
</dbReference>
<dbReference type="InterPro" id="IPR033887">
    <property type="entry name" value="PTS_IIA_man"/>
</dbReference>
<evidence type="ECO:0000313" key="24">
    <source>
        <dbReference type="EMBL" id="KGQ62560.1"/>
    </source>
</evidence>
<dbReference type="CDD" id="cd00001">
    <property type="entry name" value="PTS_IIB_man"/>
    <property type="match status" value="1"/>
</dbReference>
<feature type="active site" description="Pros-phosphohistidine intermediate; for EIIB activity" evidence="19">
    <location>
        <position position="189"/>
    </location>
</feature>
<dbReference type="Pfam" id="PF03830">
    <property type="entry name" value="PTSIIB_sorb"/>
    <property type="match status" value="1"/>
</dbReference>
<evidence type="ECO:0000313" key="25">
    <source>
        <dbReference type="Proteomes" id="UP000030554"/>
    </source>
</evidence>
<evidence type="ECO:0000256" key="15">
    <source>
        <dbReference type="ARBA" id="ARBA00023136"/>
    </source>
</evidence>
<evidence type="ECO:0000256" key="13">
    <source>
        <dbReference type="ARBA" id="ARBA00022683"/>
    </source>
</evidence>
<evidence type="ECO:0000256" key="17">
    <source>
        <dbReference type="ARBA" id="ARBA00030229"/>
    </source>
</evidence>
<dbReference type="PROSITE" id="PS51096">
    <property type="entry name" value="PTS_EIIA_TYPE_4"/>
    <property type="match status" value="1"/>
</dbReference>
<comment type="function">
    <text evidence="16">The phosphoenolpyruvate-dependent sugar phosphotransferase system (sugar PTS), a major carbohydrate active transport system, catalyzes the phosphorylation of incoming sugar substrates concomitantly with their translocation across the cell membrane. The enzyme II ManXYZ PTS system is involved in mannose transport.</text>
</comment>
<evidence type="ECO:0000256" key="2">
    <source>
        <dbReference type="ARBA" id="ARBA00004236"/>
    </source>
</evidence>
<organism evidence="24 25">
    <name type="scientific">Gallibacterium anatis 4895</name>
    <dbReference type="NCBI Taxonomy" id="1396510"/>
    <lineage>
        <taxon>Bacteria</taxon>
        <taxon>Pseudomonadati</taxon>
        <taxon>Pseudomonadota</taxon>
        <taxon>Gammaproteobacteria</taxon>
        <taxon>Pasteurellales</taxon>
        <taxon>Pasteurellaceae</taxon>
        <taxon>Gallibacterium</taxon>
    </lineage>
</organism>
<dbReference type="CDD" id="cd00006">
    <property type="entry name" value="PTS_IIA_man"/>
    <property type="match status" value="1"/>
</dbReference>
<dbReference type="PANTHER" id="PTHR33799:SF1">
    <property type="entry name" value="PTS SYSTEM MANNOSE-SPECIFIC EIIAB COMPONENT-RELATED"/>
    <property type="match status" value="1"/>
</dbReference>
<comment type="subunit">
    <text evidence="4">Homodimer.</text>
</comment>
<dbReference type="Proteomes" id="UP000030554">
    <property type="component" value="Unassembled WGS sequence"/>
</dbReference>
<dbReference type="Gene3D" id="3.40.50.510">
    <property type="entry name" value="Phosphotransferase system, mannose-type IIA component"/>
    <property type="match status" value="1"/>
</dbReference>
<dbReference type="RefSeq" id="WP_039163054.1">
    <property type="nucleotide sequence ID" value="NZ_JPJQ01000018.1"/>
</dbReference>
<evidence type="ECO:0000256" key="18">
    <source>
        <dbReference type="ARBA" id="ARBA00032197"/>
    </source>
</evidence>
<dbReference type="NCBIfam" id="TIGR00824">
    <property type="entry name" value="EIIA-man"/>
    <property type="match status" value="1"/>
</dbReference>
<evidence type="ECO:0000256" key="21">
    <source>
        <dbReference type="SAM" id="MobiDB-lite"/>
    </source>
</evidence>
<feature type="compositionally biased region" description="Pro residues" evidence="21">
    <location>
        <begin position="143"/>
        <end position="162"/>
    </location>
</feature>
<sequence length="338" mass="36868">MSIAIIIATHGVAAEQLLRTTEMLIGEQENVAFIEFVPGENQETIIGKYQDKLANELSGCDRVLFLVDTWGGSPFNAANRVADGKDNMEVVTGVNVPMLVETFMARDDDPSLEELAEIALETGRGGVRALKLEQKPQQESKPEPAPAPAPAAAPAQPQPQPAAVPQAQVATAGKHMAIGLARIDDRLIHGQVATRWTKESKVNRIIVVNDEVDKDDVRKTMLKQAAPPGVSAHVVNVAKMVRVYNNPEYNDDRVMLLFTNPTDALFLVESGLDIKSVNIGGMAYREGKKQITSAVSVDEKDIAAFKKLADLNVELDVRKVSNDRKEDMIDLLKKSNLI</sequence>
<dbReference type="InterPro" id="IPR051471">
    <property type="entry name" value="Bacterial_PTS_sugar_comp"/>
</dbReference>
<dbReference type="AlphaFoldDB" id="A0A0A3A644"/>
<dbReference type="InterPro" id="IPR036662">
    <property type="entry name" value="PTS_EIIA_man-typ_sf"/>
</dbReference>
<dbReference type="EMBL" id="JPJQ01000018">
    <property type="protein sequence ID" value="KGQ62560.1"/>
    <property type="molecule type" value="Genomic_DNA"/>
</dbReference>
<keyword evidence="8" id="KW-1003">Cell membrane</keyword>
<dbReference type="Gene3D" id="3.40.35.10">
    <property type="entry name" value="Phosphotransferase system, sorbose subfamily IIB component"/>
    <property type="match status" value="1"/>
</dbReference>
<proteinExistence type="predicted"/>
<dbReference type="Pfam" id="PF03610">
    <property type="entry name" value="EIIA-man"/>
    <property type="match status" value="1"/>
</dbReference>
<reference evidence="24 25" key="1">
    <citation type="submission" date="2014-07" db="EMBL/GenBank/DDBJ databases">
        <title>Chaperone-usher fimbriae in a diverse selection of Gallibacterium genomes.</title>
        <authorList>
            <person name="Kudirkiene E."/>
            <person name="Bager R.J."/>
            <person name="Johnson T.J."/>
            <person name="Bojesen A.M."/>
        </authorList>
    </citation>
    <scope>NUCLEOTIDE SEQUENCE [LARGE SCALE GENOMIC DNA]</scope>
    <source>
        <strain evidence="24 25">4895</strain>
    </source>
</reference>
<evidence type="ECO:0000256" key="7">
    <source>
        <dbReference type="ARBA" id="ARBA00022448"/>
    </source>
</evidence>
<dbReference type="GO" id="GO:0005737">
    <property type="term" value="C:cytoplasm"/>
    <property type="evidence" value="ECO:0007669"/>
    <property type="project" value="UniProtKB-SubCell"/>
</dbReference>
<feature type="domain" description="PTS EIIA type-4" evidence="22">
    <location>
        <begin position="2"/>
        <end position="127"/>
    </location>
</feature>
<dbReference type="InterPro" id="IPR004720">
    <property type="entry name" value="PTS_IIB_sorbose-sp"/>
</dbReference>
<dbReference type="InterPro" id="IPR013789">
    <property type="entry name" value="PTS_EIIA_man"/>
</dbReference>
<evidence type="ECO:0000259" key="22">
    <source>
        <dbReference type="PROSITE" id="PS51096"/>
    </source>
</evidence>
<keyword evidence="15" id="KW-0472">Membrane</keyword>
<dbReference type="NCBIfam" id="TIGR00854">
    <property type="entry name" value="pts-sorbose"/>
    <property type="match status" value="1"/>
</dbReference>
<keyword evidence="13" id="KW-0598">Phosphotransferase system</keyword>
<evidence type="ECO:0000256" key="1">
    <source>
        <dbReference type="ARBA" id="ARBA00000514"/>
    </source>
</evidence>
<evidence type="ECO:0000256" key="20">
    <source>
        <dbReference type="PIRSR" id="PIRSR618455-2"/>
    </source>
</evidence>
<dbReference type="InterPro" id="IPR036667">
    <property type="entry name" value="PTS_IIB_sorbose-sp_sf"/>
</dbReference>
<keyword evidence="9" id="KW-0963">Cytoplasm</keyword>
<keyword evidence="7" id="KW-0813">Transport</keyword>
<keyword evidence="12" id="KW-0808">Transferase</keyword>
<accession>A0A0A3A644</accession>
<evidence type="ECO:0000256" key="11">
    <source>
        <dbReference type="ARBA" id="ARBA00022597"/>
    </source>
</evidence>
<evidence type="ECO:0000256" key="3">
    <source>
        <dbReference type="ARBA" id="ARBA00004496"/>
    </source>
</evidence>
<keyword evidence="10" id="KW-0597">Phosphoprotein</keyword>
<evidence type="ECO:0000256" key="4">
    <source>
        <dbReference type="ARBA" id="ARBA00011738"/>
    </source>
</evidence>
<protein>
    <recommendedName>
        <fullName evidence="6">PTS system mannose-specific EIIAB component</fullName>
        <ecNumber evidence="5">2.7.1.191</ecNumber>
    </recommendedName>
    <alternativeName>
        <fullName evidence="18">EIIAB-Man</fullName>
    </alternativeName>
    <alternativeName>
        <fullName evidence="17">EIII-Man</fullName>
    </alternativeName>
</protein>
<dbReference type="GO" id="GO:0005886">
    <property type="term" value="C:plasma membrane"/>
    <property type="evidence" value="ECO:0007669"/>
    <property type="project" value="UniProtKB-SubCell"/>
</dbReference>
<evidence type="ECO:0000256" key="14">
    <source>
        <dbReference type="ARBA" id="ARBA00022777"/>
    </source>
</evidence>
<evidence type="ECO:0000256" key="9">
    <source>
        <dbReference type="ARBA" id="ARBA00022490"/>
    </source>
</evidence>
<evidence type="ECO:0000256" key="19">
    <source>
        <dbReference type="PIRSR" id="PIRSR618455-1"/>
    </source>
</evidence>
<dbReference type="NCBIfam" id="NF011670">
    <property type="entry name" value="PRK15088.1"/>
    <property type="match status" value="1"/>
</dbReference>
<feature type="modified residue" description="Phosphohistidine; by EIIA" evidence="20">
    <location>
        <position position="189"/>
    </location>
</feature>
<gene>
    <name evidence="24" type="ORF">IO48_03945</name>
</gene>
<dbReference type="GO" id="GO:0016301">
    <property type="term" value="F:kinase activity"/>
    <property type="evidence" value="ECO:0007669"/>
    <property type="project" value="UniProtKB-KW"/>
</dbReference>
<dbReference type="InterPro" id="IPR018455">
    <property type="entry name" value="PTS_IIB_sorbose-sp_subgr"/>
</dbReference>
<evidence type="ECO:0000256" key="6">
    <source>
        <dbReference type="ARBA" id="ARBA00021685"/>
    </source>
</evidence>
<evidence type="ECO:0000256" key="10">
    <source>
        <dbReference type="ARBA" id="ARBA00022553"/>
    </source>
</evidence>
<feature type="region of interest" description="Disordered" evidence="21">
    <location>
        <begin position="134"/>
        <end position="169"/>
    </location>
</feature>
<keyword evidence="11" id="KW-0762">Sugar transport</keyword>
<dbReference type="GO" id="GO:0009401">
    <property type="term" value="P:phosphoenolpyruvate-dependent sugar phosphotransferase system"/>
    <property type="evidence" value="ECO:0007669"/>
    <property type="project" value="UniProtKB-KW"/>
</dbReference>
<comment type="catalytic activity">
    <reaction evidence="1">
        <text>D-mannose(out) + N(pros)-phospho-L-histidyl-[protein] = D-mannose 6-phosphate(in) + L-histidyl-[protein]</text>
        <dbReference type="Rhea" id="RHEA:49232"/>
        <dbReference type="Rhea" id="RHEA-COMP:9745"/>
        <dbReference type="Rhea" id="RHEA-COMP:9746"/>
        <dbReference type="ChEBI" id="CHEBI:4208"/>
        <dbReference type="ChEBI" id="CHEBI:29979"/>
        <dbReference type="ChEBI" id="CHEBI:58735"/>
        <dbReference type="ChEBI" id="CHEBI:64837"/>
        <dbReference type="EC" id="2.7.1.191"/>
    </reaction>
</comment>
<comment type="caution">
    <text evidence="24">The sequence shown here is derived from an EMBL/GenBank/DDBJ whole genome shotgun (WGS) entry which is preliminary data.</text>
</comment>
<evidence type="ECO:0000256" key="5">
    <source>
        <dbReference type="ARBA" id="ARBA00011929"/>
    </source>
</evidence>
<evidence type="ECO:0000259" key="23">
    <source>
        <dbReference type="PROSITE" id="PS51101"/>
    </source>
</evidence>
<keyword evidence="14" id="KW-0418">Kinase</keyword>
<dbReference type="EC" id="2.7.1.191" evidence="5"/>
<dbReference type="SUPFAM" id="SSF53062">
    <property type="entry name" value="PTS system fructose IIA component-like"/>
    <property type="match status" value="1"/>
</dbReference>
<comment type="subcellular location">
    <subcellularLocation>
        <location evidence="2">Cell membrane</location>
    </subcellularLocation>
    <subcellularLocation>
        <location evidence="3">Cytoplasm</location>
    </subcellularLocation>
</comment>
<dbReference type="PANTHER" id="PTHR33799">
    <property type="entry name" value="PTS PERMEASE-RELATED-RELATED"/>
    <property type="match status" value="1"/>
</dbReference>
<name>A0A0A3A644_9PAST</name>
<evidence type="ECO:0000256" key="16">
    <source>
        <dbReference type="ARBA" id="ARBA00023757"/>
    </source>
</evidence>